<dbReference type="EMBL" id="CP158299">
    <property type="protein sequence ID" value="XBV84323.1"/>
    <property type="molecule type" value="Genomic_DNA"/>
</dbReference>
<keyword evidence="2" id="KW-0808">Transferase</keyword>
<reference evidence="2" key="1">
    <citation type="submission" date="2024-06" db="EMBL/GenBank/DDBJ databases">
        <title>Draft Genome Sequence of Deinococcus sonorensis Type Strain KR-87, a Biofilm Producing Representative of the Genus Deinococcus.</title>
        <authorList>
            <person name="Boren L.S."/>
            <person name="Grosso R.A."/>
            <person name="Hugenberg-Cox A.N."/>
            <person name="Hill J.T.E."/>
            <person name="Albert C.M."/>
            <person name="Tuohy J.M."/>
        </authorList>
    </citation>
    <scope>NUCLEOTIDE SEQUENCE</scope>
    <source>
        <strain evidence="2">KR-87</strain>
    </source>
</reference>
<evidence type="ECO:0000313" key="2">
    <source>
        <dbReference type="EMBL" id="XBV84323.1"/>
    </source>
</evidence>
<keyword evidence="2" id="KW-0012">Acyltransferase</keyword>
<name>A0AAU7U8L3_9DEIO</name>
<protein>
    <submittedName>
        <fullName evidence="2">GNAT family N-acetyltransferase</fullName>
        <ecNumber evidence="2">2.3.1.-</ecNumber>
    </submittedName>
</protein>
<dbReference type="EC" id="2.3.1.-" evidence="2"/>
<gene>
    <name evidence="2" type="ORF">ABOD76_12820</name>
</gene>
<dbReference type="KEGG" id="dsc:ABOD76_12820"/>
<sequence length="236" mass="25115">MLQIERAETEHMTLYGGETLHLAPLRAVYAGEGLPVNVAIGFGTGHDALAQLPVLERFYAERGQPARLVVYSHAHPDVLQALGARGYRQVRSLNVYHHPLTSLPPLRAQPVRLASPQAFLATVIAGFGPGSEPIMQRTALRAHTQLYVCELDGQPVAAGALSVLGGVGLLYSAATRPEARGRGAQTALLVTRLHAARAAGARSAAVLTAPGSASERNILRAGFQLVGERWSLEREA</sequence>
<organism evidence="2">
    <name type="scientific">Deinococcus sonorensis KR-87</name>
    <dbReference type="NCBI Taxonomy" id="694439"/>
    <lineage>
        <taxon>Bacteria</taxon>
        <taxon>Thermotogati</taxon>
        <taxon>Deinococcota</taxon>
        <taxon>Deinococci</taxon>
        <taxon>Deinococcales</taxon>
        <taxon>Deinococcaceae</taxon>
        <taxon>Deinococcus</taxon>
    </lineage>
</organism>
<dbReference type="Pfam" id="PF00583">
    <property type="entry name" value="Acetyltransf_1"/>
    <property type="match status" value="1"/>
</dbReference>
<dbReference type="SUPFAM" id="SSF55729">
    <property type="entry name" value="Acyl-CoA N-acyltransferases (Nat)"/>
    <property type="match status" value="1"/>
</dbReference>
<dbReference type="RefSeq" id="WP_350242361.1">
    <property type="nucleotide sequence ID" value="NZ_CP158299.1"/>
</dbReference>
<evidence type="ECO:0000259" key="1">
    <source>
        <dbReference type="PROSITE" id="PS51186"/>
    </source>
</evidence>
<dbReference type="GO" id="GO:0016747">
    <property type="term" value="F:acyltransferase activity, transferring groups other than amino-acyl groups"/>
    <property type="evidence" value="ECO:0007669"/>
    <property type="project" value="InterPro"/>
</dbReference>
<dbReference type="AlphaFoldDB" id="A0AAU7U8L3"/>
<dbReference type="InterPro" id="IPR016181">
    <property type="entry name" value="Acyl_CoA_acyltransferase"/>
</dbReference>
<feature type="domain" description="N-acetyltransferase" evidence="1">
    <location>
        <begin position="106"/>
        <end position="236"/>
    </location>
</feature>
<dbReference type="PROSITE" id="PS51186">
    <property type="entry name" value="GNAT"/>
    <property type="match status" value="1"/>
</dbReference>
<proteinExistence type="predicted"/>
<dbReference type="Gene3D" id="3.40.630.30">
    <property type="match status" value="1"/>
</dbReference>
<accession>A0AAU7U8L3</accession>
<dbReference type="InterPro" id="IPR000182">
    <property type="entry name" value="GNAT_dom"/>
</dbReference>